<feature type="domain" description="ABC3 transporter permease C-terminal" evidence="8">
    <location>
        <begin position="881"/>
        <end position="998"/>
    </location>
</feature>
<dbReference type="PANTHER" id="PTHR30287">
    <property type="entry name" value="MEMBRANE COMPONENT OF PREDICTED ABC SUPERFAMILY METABOLITE UPTAKE TRANSPORTER"/>
    <property type="match status" value="1"/>
</dbReference>
<feature type="transmembrane region" description="Helical" evidence="7">
    <location>
        <begin position="878"/>
        <end position="897"/>
    </location>
</feature>
<name>A0A6A0BAZ9_9LACT</name>
<dbReference type="Proteomes" id="UP000480303">
    <property type="component" value="Unassembled WGS sequence"/>
</dbReference>
<accession>A0A6A0BAZ9</accession>
<dbReference type="InterPro" id="IPR038766">
    <property type="entry name" value="Membrane_comp_ABC_pdt"/>
</dbReference>
<keyword evidence="5 7" id="KW-0472">Membrane</keyword>
<evidence type="ECO:0000259" key="8">
    <source>
        <dbReference type="Pfam" id="PF02687"/>
    </source>
</evidence>
<evidence type="ECO:0000256" key="5">
    <source>
        <dbReference type="ARBA" id="ARBA00023136"/>
    </source>
</evidence>
<feature type="transmembrane region" description="Helical" evidence="7">
    <location>
        <begin position="930"/>
        <end position="952"/>
    </location>
</feature>
<evidence type="ECO:0000256" key="6">
    <source>
        <dbReference type="SAM" id="Coils"/>
    </source>
</evidence>
<keyword evidence="2" id="KW-1003">Cell membrane</keyword>
<comment type="caution">
    <text evidence="9">The sequence shown here is derived from an EMBL/GenBank/DDBJ whole genome shotgun (WGS) entry which is preliminary data.</text>
</comment>
<evidence type="ECO:0000256" key="2">
    <source>
        <dbReference type="ARBA" id="ARBA00022475"/>
    </source>
</evidence>
<evidence type="ECO:0000256" key="7">
    <source>
        <dbReference type="SAM" id="Phobius"/>
    </source>
</evidence>
<keyword evidence="4 7" id="KW-1133">Transmembrane helix</keyword>
<evidence type="ECO:0000256" key="1">
    <source>
        <dbReference type="ARBA" id="ARBA00004651"/>
    </source>
</evidence>
<keyword evidence="10" id="KW-1185">Reference proteome</keyword>
<feature type="domain" description="ABC3 transporter permease C-terminal" evidence="8">
    <location>
        <begin position="477"/>
        <end position="591"/>
    </location>
</feature>
<feature type="transmembrane region" description="Helical" evidence="7">
    <location>
        <begin position="478"/>
        <end position="496"/>
    </location>
</feature>
<evidence type="ECO:0000256" key="3">
    <source>
        <dbReference type="ARBA" id="ARBA00022692"/>
    </source>
</evidence>
<feature type="transmembrane region" description="Helical" evidence="7">
    <location>
        <begin position="644"/>
        <end position="668"/>
    </location>
</feature>
<feature type="transmembrane region" description="Helical" evidence="7">
    <location>
        <begin position="972"/>
        <end position="990"/>
    </location>
</feature>
<keyword evidence="6" id="KW-0175">Coiled coil</keyword>
<feature type="coiled-coil region" evidence="6">
    <location>
        <begin position="301"/>
        <end position="328"/>
    </location>
</feature>
<dbReference type="AlphaFoldDB" id="A0A6A0BAZ9"/>
<dbReference type="PANTHER" id="PTHR30287:SF1">
    <property type="entry name" value="INNER MEMBRANE PROTEIN"/>
    <property type="match status" value="1"/>
</dbReference>
<dbReference type="InterPro" id="IPR003838">
    <property type="entry name" value="ABC3_permease_C"/>
</dbReference>
<organism evidence="9 10">
    <name type="scientific">Pseudolactococcus hodotermopsidis</name>
    <dbReference type="NCBI Taxonomy" id="2709157"/>
    <lineage>
        <taxon>Bacteria</taxon>
        <taxon>Bacillati</taxon>
        <taxon>Bacillota</taxon>
        <taxon>Bacilli</taxon>
        <taxon>Lactobacillales</taxon>
        <taxon>Streptococcaceae</taxon>
        <taxon>Pseudolactococcus</taxon>
    </lineage>
</organism>
<comment type="subcellular location">
    <subcellularLocation>
        <location evidence="1">Cell membrane</location>
        <topology evidence="1">Multi-pass membrane protein</topology>
    </subcellularLocation>
</comment>
<keyword evidence="3 7" id="KW-0812">Transmembrane</keyword>
<feature type="coiled-coil region" evidence="6">
    <location>
        <begin position="365"/>
        <end position="417"/>
    </location>
</feature>
<feature type="transmembrane region" description="Helical" evidence="7">
    <location>
        <begin position="567"/>
        <end position="591"/>
    </location>
</feature>
<sequence>MFLGALMFTGLKVTGPNMRKTANDFYQKNNLADFTLISTYGLDESDMAFLDEMSGIDKVEFGYLQDSLIKGTKDAIRIFSMPKELSKYSLESGRFPKNDHEIALNFSLEERYKLGSTITFEVLENNILVNHTYKVTGFVKSSEIVGRKNMGQTDIGTGELAGYAVVIPETFDASSYIIARLNLSTTKDMDPYKRAYTAEIMKQQTRIEKALTKRAKARYSDIITTAQEELNTGKSELKTAKSEFVEAQNKLKEAKEQIDDLKRQIASNQEAYNETVSSKQAEINDGRKELDSKQATLSDYVAETNKNISEINLNQAKLEEKKAEYQANQDIMPWQQAQAIVNDINTSQLQLNQMIDEVAEVSKKVETSKVEVSEAHAKLEAAQTELDTQTIDGRKKIDEAQLQLSEAEAEYAVKFSEYESEKGKIEADISKSEKKLRDSEVELADLEKPVYTLGSRKTNPGYSGYIENSTRIDVLGNVFPIITYVVAVLLSLTTMVRFSDEERINIGTLKALGYSDFDVKAKFVVYGSVSGLLGAGLGIVLGHIQFSKAVFEAYRPIATFDVLQLQFYWNYTLLVVAITLSCTVLTSYLSVTNDVKAKVSELLRAKPPRAGQKLFLEKLPFIWKRLSFKYKIMMRNLFRYKQRAFMTICGVSGCICLLIVCLGIKGSLSGIVDRQYQEIIKFDFIVTNQKKLSENDENELDKLLTGEEVKSFSSVYLEPITKLDSKGFDQAINMIVPAASETNISDYIHFKDRKSGIDLNMPSDGVVISEKLANYFHVAVGDKFKVKVASGKYIAMPVSEITEMYLGHYLFMSQATYEKMFEKDLLVNSELVQLKNNDRQNEEKVATHFMESPAVKSMIRNNYRKDLINSLLTSLNSIIFILSVMAVILSIVVIYNLTNINVSERIKELATVKVLGYYDMESTLYIYRETIVLTIIGILFGCELGILLHRFILKVLPNDDSMFDPKLELVNIALASLIVMSVTLLIMVIMHRKIKNIPMIEALKSVD</sequence>
<proteinExistence type="predicted"/>
<gene>
    <name evidence="9" type="ORF">Hs30E_05470</name>
</gene>
<evidence type="ECO:0000313" key="10">
    <source>
        <dbReference type="Proteomes" id="UP000480303"/>
    </source>
</evidence>
<dbReference type="Pfam" id="PF02687">
    <property type="entry name" value="FtsX"/>
    <property type="match status" value="2"/>
</dbReference>
<evidence type="ECO:0000313" key="9">
    <source>
        <dbReference type="EMBL" id="GFH41996.1"/>
    </source>
</evidence>
<reference evidence="9 10" key="1">
    <citation type="submission" date="2020-02" db="EMBL/GenBank/DDBJ databases">
        <title>Draft genome sequence of Lactococcus sp. Hs30E4-3.</title>
        <authorList>
            <person name="Noda S."/>
            <person name="Yuki M."/>
            <person name="Ohkuma M."/>
        </authorList>
    </citation>
    <scope>NUCLEOTIDE SEQUENCE [LARGE SCALE GENOMIC DNA]</scope>
    <source>
        <strain evidence="9 10">Hs30E4-3</strain>
    </source>
</reference>
<dbReference type="GO" id="GO:0005886">
    <property type="term" value="C:plasma membrane"/>
    <property type="evidence" value="ECO:0007669"/>
    <property type="project" value="UniProtKB-SubCell"/>
</dbReference>
<feature type="transmembrane region" description="Helical" evidence="7">
    <location>
        <begin position="523"/>
        <end position="547"/>
    </location>
</feature>
<feature type="coiled-coil region" evidence="6">
    <location>
        <begin position="223"/>
        <end position="271"/>
    </location>
</feature>
<dbReference type="RefSeq" id="WP_172207774.1">
    <property type="nucleotide sequence ID" value="NZ_BLLI01000009.1"/>
</dbReference>
<protein>
    <recommendedName>
        <fullName evidence="8">ABC3 transporter permease C-terminal domain-containing protein</fullName>
    </recommendedName>
</protein>
<evidence type="ECO:0000256" key="4">
    <source>
        <dbReference type="ARBA" id="ARBA00022989"/>
    </source>
</evidence>
<dbReference type="EMBL" id="BLLI01000009">
    <property type="protein sequence ID" value="GFH41996.1"/>
    <property type="molecule type" value="Genomic_DNA"/>
</dbReference>